<proteinExistence type="predicted"/>
<dbReference type="Proteomes" id="UP000712570">
    <property type="component" value="Unassembled WGS sequence"/>
</dbReference>
<dbReference type="InterPro" id="IPR046582">
    <property type="entry name" value="DUF6630"/>
</dbReference>
<name>A0ABX0KSA9_9NEIS</name>
<organism evidence="2 3">
    <name type="scientific">Iodobacter violaceini</name>
    <dbReference type="NCBI Taxonomy" id="3044271"/>
    <lineage>
        <taxon>Bacteria</taxon>
        <taxon>Pseudomonadati</taxon>
        <taxon>Pseudomonadota</taxon>
        <taxon>Betaproteobacteria</taxon>
        <taxon>Neisseriales</taxon>
        <taxon>Chitinibacteraceae</taxon>
        <taxon>Iodobacter</taxon>
    </lineage>
</organism>
<feature type="domain" description="DUF6630" evidence="1">
    <location>
        <begin position="2"/>
        <end position="151"/>
    </location>
</feature>
<evidence type="ECO:0000313" key="2">
    <source>
        <dbReference type="EMBL" id="NHQ85588.1"/>
    </source>
</evidence>
<keyword evidence="3" id="KW-1185">Reference proteome</keyword>
<protein>
    <recommendedName>
        <fullName evidence="1">DUF6630 domain-containing protein</fullName>
    </recommendedName>
</protein>
<sequence>MIQELLRLLSCNEFSANEIIEAAQYVENAPDNPELEWAGSAASAMTFAIYDKLYSWTVEGDKIDEIHEQLEDMFSDPLPAFPYDDIEIQNNSFAYFRWINCVLAGYAIKEGGYELLSIDPGTDDQLRLLIVYKKDTSRILELAQALSLRITREDGAEPYPAPIHP</sequence>
<gene>
    <name evidence="2" type="ORF">HA050_05580</name>
</gene>
<evidence type="ECO:0000259" key="1">
    <source>
        <dbReference type="Pfam" id="PF20335"/>
    </source>
</evidence>
<dbReference type="EMBL" id="JAAOLX010000002">
    <property type="protein sequence ID" value="NHQ85588.1"/>
    <property type="molecule type" value="Genomic_DNA"/>
</dbReference>
<dbReference type="RefSeq" id="WP_166823141.1">
    <property type="nucleotide sequence ID" value="NZ_JAAOLX010000002.1"/>
</dbReference>
<accession>A0ABX0KSA9</accession>
<reference evidence="2 3" key="1">
    <citation type="submission" date="2020-03" db="EMBL/GenBank/DDBJ databases">
        <title>Draft genome sequence of environmentally isolated violet-colored cultures.</title>
        <authorList>
            <person name="Wilson H.S."/>
        </authorList>
    </citation>
    <scope>NUCLEOTIDE SEQUENCE [LARGE SCALE GENOMIC DNA]</scope>
    <source>
        <strain evidence="2 3">HSC-16F04</strain>
    </source>
</reference>
<comment type="caution">
    <text evidence="2">The sequence shown here is derived from an EMBL/GenBank/DDBJ whole genome shotgun (WGS) entry which is preliminary data.</text>
</comment>
<dbReference type="Pfam" id="PF20335">
    <property type="entry name" value="DUF6630"/>
    <property type="match status" value="1"/>
</dbReference>
<evidence type="ECO:0000313" key="3">
    <source>
        <dbReference type="Proteomes" id="UP000712570"/>
    </source>
</evidence>